<sequence>MGLFNKRVNKADYTTTNVADIDKPFAEVFKALDLKTQRKTLKSAVRKESNRLKKVAMEEVLSSGIGKGTQQPLTKSLYSRVFPDRYGLGALVSVRPHGKRKGYHVNRYGKEKPVLMWAESGTRMRNVGKKVDYFTSRNRYTGKKTRNYIRGGASRGRMKKYEFLKHTDEKAGGQTEEYLFNEFKKNVYRAAERM</sequence>
<dbReference type="AlphaFoldDB" id="A0A2N6Q6W0"/>
<protein>
    <recommendedName>
        <fullName evidence="3">Phage morphogenesis protein</fullName>
    </recommendedName>
</protein>
<evidence type="ECO:0000313" key="2">
    <source>
        <dbReference type="Proteomes" id="UP000235661"/>
    </source>
</evidence>
<evidence type="ECO:0008006" key="3">
    <source>
        <dbReference type="Google" id="ProtNLM"/>
    </source>
</evidence>
<proteinExistence type="predicted"/>
<gene>
    <name evidence="1" type="ORF">CJ232_04310</name>
</gene>
<organism evidence="1 2">
    <name type="scientific">Hoylesella timonensis</name>
    <dbReference type="NCBI Taxonomy" id="386414"/>
    <lineage>
        <taxon>Bacteria</taxon>
        <taxon>Pseudomonadati</taxon>
        <taxon>Bacteroidota</taxon>
        <taxon>Bacteroidia</taxon>
        <taxon>Bacteroidales</taxon>
        <taxon>Prevotellaceae</taxon>
        <taxon>Hoylesella</taxon>
    </lineage>
</organism>
<dbReference type="Proteomes" id="UP000235661">
    <property type="component" value="Unassembled WGS sequence"/>
</dbReference>
<dbReference type="RefSeq" id="WP_102188103.1">
    <property type="nucleotide sequence ID" value="NZ_PNGI01000006.1"/>
</dbReference>
<reference evidence="1 2" key="1">
    <citation type="submission" date="2017-09" db="EMBL/GenBank/DDBJ databases">
        <title>Bacterial strain isolated from the female urinary microbiota.</title>
        <authorList>
            <person name="Thomas-White K."/>
            <person name="Kumar N."/>
            <person name="Forster S."/>
            <person name="Putonti C."/>
            <person name="Lawley T."/>
            <person name="Wolfe A.J."/>
        </authorList>
    </citation>
    <scope>NUCLEOTIDE SEQUENCE [LARGE SCALE GENOMIC DNA]</scope>
    <source>
        <strain evidence="1 2">UMB0818</strain>
    </source>
</reference>
<dbReference type="EMBL" id="PNGI01000006">
    <property type="protein sequence ID" value="PMC10728.1"/>
    <property type="molecule type" value="Genomic_DNA"/>
</dbReference>
<comment type="caution">
    <text evidence="1">The sequence shown here is derived from an EMBL/GenBank/DDBJ whole genome shotgun (WGS) entry which is preliminary data.</text>
</comment>
<name>A0A2N6Q6W0_9BACT</name>
<accession>A0A2N6Q6W0</accession>
<evidence type="ECO:0000313" key="1">
    <source>
        <dbReference type="EMBL" id="PMC10728.1"/>
    </source>
</evidence>